<keyword evidence="3" id="KW-0328">Glycosyltransferase</keyword>
<evidence type="ECO:0000256" key="8">
    <source>
        <dbReference type="SAM" id="Phobius"/>
    </source>
</evidence>
<evidence type="ECO:0000256" key="2">
    <source>
        <dbReference type="ARBA" id="ARBA00022475"/>
    </source>
</evidence>
<keyword evidence="5 8" id="KW-0812">Transmembrane</keyword>
<evidence type="ECO:0000256" key="5">
    <source>
        <dbReference type="ARBA" id="ARBA00022692"/>
    </source>
</evidence>
<feature type="transmembrane region" description="Helical" evidence="8">
    <location>
        <begin position="96"/>
        <end position="112"/>
    </location>
</feature>
<comment type="subcellular location">
    <subcellularLocation>
        <location evidence="1">Cell membrane</location>
        <topology evidence="1">Multi-pass membrane protein</topology>
    </subcellularLocation>
</comment>
<keyword evidence="4" id="KW-0808">Transferase</keyword>
<dbReference type="GO" id="GO:0016763">
    <property type="term" value="F:pentosyltransferase activity"/>
    <property type="evidence" value="ECO:0007669"/>
    <property type="project" value="TreeGrafter"/>
</dbReference>
<feature type="transmembrane region" description="Helical" evidence="8">
    <location>
        <begin position="320"/>
        <end position="338"/>
    </location>
</feature>
<dbReference type="OrthoDB" id="9775035at2"/>
<dbReference type="GO" id="GO:0005886">
    <property type="term" value="C:plasma membrane"/>
    <property type="evidence" value="ECO:0007669"/>
    <property type="project" value="UniProtKB-SubCell"/>
</dbReference>
<dbReference type="HOGENOM" id="CLU_557431_0_0_7"/>
<keyword evidence="2" id="KW-1003">Cell membrane</keyword>
<feature type="transmembrane region" description="Helical" evidence="8">
    <location>
        <begin position="372"/>
        <end position="391"/>
    </location>
</feature>
<feature type="transmembrane region" description="Helical" evidence="8">
    <location>
        <begin position="194"/>
        <end position="212"/>
    </location>
</feature>
<evidence type="ECO:0000256" key="6">
    <source>
        <dbReference type="ARBA" id="ARBA00022989"/>
    </source>
</evidence>
<evidence type="ECO:0000256" key="4">
    <source>
        <dbReference type="ARBA" id="ARBA00022679"/>
    </source>
</evidence>
<keyword evidence="11" id="KW-1185">Reference proteome</keyword>
<dbReference type="AlphaFoldDB" id="M4VBK4"/>
<evidence type="ECO:0000256" key="7">
    <source>
        <dbReference type="ARBA" id="ARBA00023136"/>
    </source>
</evidence>
<feature type="transmembrane region" description="Helical" evidence="8">
    <location>
        <begin position="271"/>
        <end position="299"/>
    </location>
</feature>
<reference evidence="10 11" key="1">
    <citation type="journal article" date="2013" name="ISME J.">
        <title>By their genes ye shall know them: genomic signatures of predatory bacteria.</title>
        <authorList>
            <person name="Pasternak Z."/>
            <person name="Pietrokovski S."/>
            <person name="Rotem O."/>
            <person name="Gophna U."/>
            <person name="Lurie-Weinberger M.N."/>
            <person name="Jurkevitch E."/>
        </authorList>
    </citation>
    <scope>NUCLEOTIDE SEQUENCE [LARGE SCALE GENOMIC DNA]</scope>
    <source>
        <strain evidence="10 11">JSS</strain>
    </source>
</reference>
<evidence type="ECO:0000259" key="9">
    <source>
        <dbReference type="Pfam" id="PF13231"/>
    </source>
</evidence>
<feature type="transmembrane region" description="Helical" evidence="8">
    <location>
        <begin position="224"/>
        <end position="241"/>
    </location>
</feature>
<evidence type="ECO:0000256" key="1">
    <source>
        <dbReference type="ARBA" id="ARBA00004651"/>
    </source>
</evidence>
<feature type="domain" description="Glycosyltransferase RgtA/B/C/D-like" evidence="9">
    <location>
        <begin position="72"/>
        <end position="238"/>
    </location>
</feature>
<gene>
    <name evidence="10" type="ORF">A11Q_1190</name>
</gene>
<dbReference type="InterPro" id="IPR038731">
    <property type="entry name" value="RgtA/B/C-like"/>
</dbReference>
<organism evidence="10 11">
    <name type="scientific">Pseudobdellovibrio exovorus JSS</name>
    <dbReference type="NCBI Taxonomy" id="1184267"/>
    <lineage>
        <taxon>Bacteria</taxon>
        <taxon>Pseudomonadati</taxon>
        <taxon>Bdellovibrionota</taxon>
        <taxon>Bdellovibrionia</taxon>
        <taxon>Bdellovibrionales</taxon>
        <taxon>Pseudobdellovibrionaceae</taxon>
        <taxon>Pseudobdellovibrio</taxon>
    </lineage>
</organism>
<dbReference type="PANTHER" id="PTHR33908:SF11">
    <property type="entry name" value="MEMBRANE PROTEIN"/>
    <property type="match status" value="1"/>
</dbReference>
<feature type="transmembrane region" description="Helical" evidence="8">
    <location>
        <begin position="132"/>
        <end position="149"/>
    </location>
</feature>
<feature type="transmembrane region" description="Helical" evidence="8">
    <location>
        <begin position="12"/>
        <end position="36"/>
    </location>
</feature>
<name>M4VBK4_9BACT</name>
<dbReference type="PANTHER" id="PTHR33908">
    <property type="entry name" value="MANNOSYLTRANSFERASE YKCB-RELATED"/>
    <property type="match status" value="1"/>
</dbReference>
<dbReference type="Proteomes" id="UP000012040">
    <property type="component" value="Chromosome"/>
</dbReference>
<protein>
    <recommendedName>
        <fullName evidence="9">Glycosyltransferase RgtA/B/C/D-like domain-containing protein</fullName>
    </recommendedName>
</protein>
<sequence>MKQTAAIFTPTNLFYTLLAAGTFFMILTAQVFWSAIHGDGAVYSWIVREISEAGFLAGQLPSWDRTRVFAEHPYLFFYFSSLFTSVLGYSDIVLKIPNFAIAAFSILAVYVVSRKNNFSYLHFNTSQDRHAIGLLAGYVLVINATYIMQVAQPSLDPLAQLLAFLSVTVWIFYRQAFWSGILLGLAFLTKGLEILPHLAALALLVSLQNFSSKSSSTVDYFKQIAVFSLGLILPISIWVGYDLTIWNGQWISTYWSRQFTQRFFNQENLQFVWSFGILTTFIEVYLFEILFLSSALVLSAYQLHSHKSFTESLKRNISPLTLYFVFYIFFNLLAFWLIKKDSSQHLTGVLLFGALPVAEAIYKIWKSLNFKFAHQLALFGFALSLGYWMWFVSGVQKNPDIWTAIKTESERQQPDFKKLPIVVQNDTPEGYGFFYTVQWYFPEQTIYSPEMAVGDLSGKEVLLITDQGDGHLQASRTIYTQNSKLAEEP</sequence>
<evidence type="ECO:0000256" key="3">
    <source>
        <dbReference type="ARBA" id="ARBA00022676"/>
    </source>
</evidence>
<keyword evidence="7 8" id="KW-0472">Membrane</keyword>
<proteinExistence type="predicted"/>
<feature type="transmembrane region" description="Helical" evidence="8">
    <location>
        <begin position="344"/>
        <end position="365"/>
    </location>
</feature>
<dbReference type="RefSeq" id="WP_015469896.1">
    <property type="nucleotide sequence ID" value="NC_020813.1"/>
</dbReference>
<keyword evidence="6 8" id="KW-1133">Transmembrane helix</keyword>
<dbReference type="GO" id="GO:0009103">
    <property type="term" value="P:lipopolysaccharide biosynthetic process"/>
    <property type="evidence" value="ECO:0007669"/>
    <property type="project" value="UniProtKB-ARBA"/>
</dbReference>
<accession>M4VBK4</accession>
<evidence type="ECO:0000313" key="11">
    <source>
        <dbReference type="Proteomes" id="UP000012040"/>
    </source>
</evidence>
<dbReference type="KEGG" id="bex:A11Q_1190"/>
<dbReference type="Pfam" id="PF13231">
    <property type="entry name" value="PMT_2"/>
    <property type="match status" value="1"/>
</dbReference>
<dbReference type="PATRIC" id="fig|1184267.3.peg.1205"/>
<evidence type="ECO:0000313" key="10">
    <source>
        <dbReference type="EMBL" id="AGH95406.1"/>
    </source>
</evidence>
<feature type="transmembrane region" description="Helical" evidence="8">
    <location>
        <begin position="161"/>
        <end position="188"/>
    </location>
</feature>
<dbReference type="InterPro" id="IPR050297">
    <property type="entry name" value="LipidA_mod_glycosyltrf_83"/>
</dbReference>
<dbReference type="STRING" id="1184267.A11Q_1190"/>
<dbReference type="EMBL" id="CP003537">
    <property type="protein sequence ID" value="AGH95406.1"/>
    <property type="molecule type" value="Genomic_DNA"/>
</dbReference>